<evidence type="ECO:0000256" key="1">
    <source>
        <dbReference type="SAM" id="SignalP"/>
    </source>
</evidence>
<feature type="chain" id="PRO_5030565472" evidence="1">
    <location>
        <begin position="24"/>
        <end position="414"/>
    </location>
</feature>
<accession>A0A7S3ESD9</accession>
<organism evidence="2">
    <name type="scientific">Haptolina ericina</name>
    <dbReference type="NCBI Taxonomy" id="156174"/>
    <lineage>
        <taxon>Eukaryota</taxon>
        <taxon>Haptista</taxon>
        <taxon>Haptophyta</taxon>
        <taxon>Prymnesiophyceae</taxon>
        <taxon>Prymnesiales</taxon>
        <taxon>Prymnesiaceae</taxon>
        <taxon>Haptolina</taxon>
    </lineage>
</organism>
<keyword evidence="1" id="KW-0732">Signal</keyword>
<protein>
    <submittedName>
        <fullName evidence="2">Uncharacterized protein</fullName>
    </submittedName>
</protein>
<dbReference type="SUPFAM" id="SSF63825">
    <property type="entry name" value="YWTD domain"/>
    <property type="match status" value="1"/>
</dbReference>
<gene>
    <name evidence="2" type="ORF">HERI1096_LOCUS5609</name>
</gene>
<sequence>MRAFLARFRAASSVVGLAGGVLCYRVAPTECHGGHDTARIARLEKQVEMLSSRLEAVSEFTGQGDAIFSWDVELTNCFPKDAEPFEKDMHGGFNEDPKTGIVYTGIPGYGLCSISPDLKTWTRLGTDERLRGNIHGIVVFEHKGQTNIAVAQNEDQRVLIIGLDGEVKQQLSAPVGGEFDFGEANVYYSERPIKQCPWGQPHLPKFACTDVTYLDGKLYVVTGYCDGDFVLTANEEGGQWRWGHTAWGGKGSAAGKFRTAHGVFAYDGHIFVANREAHQVLEFTPDGSLVRALPDIPDTARVCNVARADDYFVMNALEPIQHTPAKTAPIFAHSGERLLSIVEPGELGIPVLKHLHHTWPHYVTAPDGERTLYLLIHGWSAGKFCVLRHEPNGIPSQPNCWRRSQVKPTEWVKR</sequence>
<feature type="signal peptide" evidence="1">
    <location>
        <begin position="1"/>
        <end position="23"/>
    </location>
</feature>
<proteinExistence type="predicted"/>
<dbReference type="EMBL" id="HBHX01010106">
    <property type="protein sequence ID" value="CAE0104951.1"/>
    <property type="molecule type" value="Transcribed_RNA"/>
</dbReference>
<dbReference type="Gene3D" id="2.120.10.30">
    <property type="entry name" value="TolB, C-terminal domain"/>
    <property type="match status" value="1"/>
</dbReference>
<dbReference type="InterPro" id="IPR011042">
    <property type="entry name" value="6-blade_b-propeller_TolB-like"/>
</dbReference>
<name>A0A7S3ESD9_9EUKA</name>
<dbReference type="AlphaFoldDB" id="A0A7S3ESD9"/>
<evidence type="ECO:0000313" key="2">
    <source>
        <dbReference type="EMBL" id="CAE0104951.1"/>
    </source>
</evidence>
<reference evidence="2" key="1">
    <citation type="submission" date="2021-01" db="EMBL/GenBank/DDBJ databases">
        <authorList>
            <person name="Corre E."/>
            <person name="Pelletier E."/>
            <person name="Niang G."/>
            <person name="Scheremetjew M."/>
            <person name="Finn R."/>
            <person name="Kale V."/>
            <person name="Holt S."/>
            <person name="Cochrane G."/>
            <person name="Meng A."/>
            <person name="Brown T."/>
            <person name="Cohen L."/>
        </authorList>
    </citation>
    <scope>NUCLEOTIDE SEQUENCE</scope>
    <source>
        <strain evidence="2">CCMP281</strain>
    </source>
</reference>